<dbReference type="Gene3D" id="1.10.260.40">
    <property type="entry name" value="lambda repressor-like DNA-binding domains"/>
    <property type="match status" value="1"/>
</dbReference>
<gene>
    <name evidence="6" type="ORF">SAMN04490357_0056</name>
</gene>
<reference evidence="6 7" key="1">
    <citation type="submission" date="2016-10" db="EMBL/GenBank/DDBJ databases">
        <authorList>
            <person name="de Groot N.N."/>
        </authorList>
    </citation>
    <scope>NUCLEOTIDE SEQUENCE [LARGE SCALE GENOMIC DNA]</scope>
    <source>
        <strain evidence="6 7">DSM 40306</strain>
    </source>
</reference>
<organism evidence="6 7">
    <name type="scientific">Streptomyces misionensis</name>
    <dbReference type="NCBI Taxonomy" id="67331"/>
    <lineage>
        <taxon>Bacteria</taxon>
        <taxon>Bacillati</taxon>
        <taxon>Actinomycetota</taxon>
        <taxon>Actinomycetes</taxon>
        <taxon>Kitasatosporales</taxon>
        <taxon>Streptomycetaceae</taxon>
        <taxon>Streptomyces</taxon>
    </lineage>
</organism>
<feature type="compositionally biased region" description="Low complexity" evidence="4">
    <location>
        <begin position="80"/>
        <end position="102"/>
    </location>
</feature>
<evidence type="ECO:0000256" key="4">
    <source>
        <dbReference type="SAM" id="MobiDB-lite"/>
    </source>
</evidence>
<dbReference type="InterPro" id="IPR052359">
    <property type="entry name" value="HTH-type_reg/antitoxin"/>
</dbReference>
<dbReference type="AlphaFoldDB" id="A0A1H4I9I0"/>
<dbReference type="GO" id="GO:0003677">
    <property type="term" value="F:DNA binding"/>
    <property type="evidence" value="ECO:0007669"/>
    <property type="project" value="UniProtKB-KW"/>
</dbReference>
<dbReference type="STRING" id="67331.SAMN04490357_0056"/>
<keyword evidence="2" id="KW-0238">DNA-binding</keyword>
<dbReference type="GeneID" id="95509387"/>
<name>A0A1H4I9I0_9ACTN</name>
<dbReference type="NCBIfam" id="NF047542">
    <property type="entry name" value="telomere_Tap"/>
    <property type="match status" value="1"/>
</dbReference>
<evidence type="ECO:0000256" key="3">
    <source>
        <dbReference type="ARBA" id="ARBA00023163"/>
    </source>
</evidence>
<evidence type="ECO:0000256" key="2">
    <source>
        <dbReference type="ARBA" id="ARBA00023125"/>
    </source>
</evidence>
<feature type="domain" description="HTH cro/C1-type" evidence="5">
    <location>
        <begin position="30"/>
        <end position="83"/>
    </location>
</feature>
<dbReference type="InterPro" id="IPR001387">
    <property type="entry name" value="Cro/C1-type_HTH"/>
</dbReference>
<feature type="compositionally biased region" description="Pro residues" evidence="4">
    <location>
        <begin position="107"/>
        <end position="123"/>
    </location>
</feature>
<keyword evidence="1" id="KW-0805">Transcription regulation</keyword>
<dbReference type="SUPFAM" id="SSF47413">
    <property type="entry name" value="lambda repressor-like DNA-binding domains"/>
    <property type="match status" value="1"/>
</dbReference>
<evidence type="ECO:0000256" key="1">
    <source>
        <dbReference type="ARBA" id="ARBA00023015"/>
    </source>
</evidence>
<dbReference type="Pfam" id="PF01381">
    <property type="entry name" value="HTH_3"/>
    <property type="match status" value="1"/>
</dbReference>
<dbReference type="EMBL" id="FNTD01000003">
    <property type="protein sequence ID" value="SEB30603.1"/>
    <property type="molecule type" value="Genomic_DNA"/>
</dbReference>
<dbReference type="CDD" id="cd00093">
    <property type="entry name" value="HTH_XRE"/>
    <property type="match status" value="1"/>
</dbReference>
<feature type="compositionally biased region" description="Low complexity" evidence="4">
    <location>
        <begin position="124"/>
        <end position="140"/>
    </location>
</feature>
<dbReference type="PANTHER" id="PTHR36511:SF3">
    <property type="entry name" value="ANTITOXIN HIGA-2"/>
    <property type="match status" value="1"/>
</dbReference>
<dbReference type="PANTHER" id="PTHR36511">
    <property type="entry name" value="MERR FAMILY BACTERIAL REGULATORY PROTEIN"/>
    <property type="match status" value="1"/>
</dbReference>
<dbReference type="RefSeq" id="WP_074989949.1">
    <property type="nucleotide sequence ID" value="NZ_FNTD01000003.1"/>
</dbReference>
<feature type="region of interest" description="Disordered" evidence="4">
    <location>
        <begin position="32"/>
        <end position="156"/>
    </location>
</feature>
<evidence type="ECO:0000259" key="5">
    <source>
        <dbReference type="PROSITE" id="PS50943"/>
    </source>
</evidence>
<keyword evidence="3" id="KW-0804">Transcription</keyword>
<evidence type="ECO:0000313" key="7">
    <source>
        <dbReference type="Proteomes" id="UP000182375"/>
    </source>
</evidence>
<proteinExistence type="predicted"/>
<protein>
    <submittedName>
        <fullName evidence="6">Helix-turn-helix domain-containing protein</fullName>
    </submittedName>
</protein>
<dbReference type="InterPro" id="IPR010982">
    <property type="entry name" value="Lambda_DNA-bd_dom_sf"/>
</dbReference>
<evidence type="ECO:0000313" key="6">
    <source>
        <dbReference type="EMBL" id="SEB30603.1"/>
    </source>
</evidence>
<sequence length="732" mass="79170">MPTGNELFSAVDALLEEVAQDDLPTPEERKRLREAAGLSQEQIAKALKSRRETIGNWESGATEPRPPKRAAYARLLEGLAARFPAPDSDAPAAAPAPVAPEAFTGPAPEPVPAPAPATVPPSRPKAAASSTSRPAASSRRPGAKKAAAKTTVAAAPDPRFENGPLAVIDCEDGQVSAYCVGGLVLDVPAKSIPALVDWTLAEARLGQARLHRNGRDADPILVLTASALERYGLPAALSPDEQRAGRLAAGHKVLKQTERAGLQLTQRGFGPWARVYRDPEGSRRRCVQLCILPWNALDAREWDKRDDPQLPTMHPADLARYLGLYAARVMTPRGSTATTGLELMTALRPPTRAEKDPDTGEFKRAFNDDALTAVYPVVECEVPDEHPILKGKFARHHLRTPAEMLMEEPYDWCRPLTDEECANPYLVVVDLNMSFAAAANGLTVGLNGPTHLTGNPAFDPALPGSWLVDLSHVDLSRVQVGGRTVDADRLPSPFTPKGERPEGPAWYATPTVAYAVELGFDVAPIEAYVRTQTGRYLDPWYKRLRDAYVATMADMGVTTDLTGSEFLEAMARRKQVDPTMALLETAIKATAKGAIGKLRQRSRGQVPYYEPYPALNRETWRPDIRAAVLAAQRVGLHRKLMKTAAAADRYPVAIGTDAIVYPSPGPSPLDVLPHTPEGKPVPGTFRLGVSPGMVKHQGTQTVLWAEQQFEERGGVFNIANLIKTDQSAGEGE</sequence>
<dbReference type="Proteomes" id="UP000182375">
    <property type="component" value="Unassembled WGS sequence"/>
</dbReference>
<dbReference type="SMART" id="SM00530">
    <property type="entry name" value="HTH_XRE"/>
    <property type="match status" value="1"/>
</dbReference>
<dbReference type="PROSITE" id="PS50943">
    <property type="entry name" value="HTH_CROC1"/>
    <property type="match status" value="1"/>
</dbReference>
<accession>A0A1H4I9I0</accession>